<feature type="transmembrane region" description="Helical" evidence="6">
    <location>
        <begin position="104"/>
        <end position="123"/>
    </location>
</feature>
<evidence type="ECO:0000313" key="9">
    <source>
        <dbReference type="Proteomes" id="UP000239907"/>
    </source>
</evidence>
<feature type="domain" description="EamA" evidence="7">
    <location>
        <begin position="12"/>
        <end position="149"/>
    </location>
</feature>
<feature type="transmembrane region" description="Helical" evidence="6">
    <location>
        <begin position="135"/>
        <end position="154"/>
    </location>
</feature>
<evidence type="ECO:0000256" key="3">
    <source>
        <dbReference type="ARBA" id="ARBA00022692"/>
    </source>
</evidence>
<gene>
    <name evidence="8" type="ORF">BSZ32_06920</name>
</gene>
<feature type="transmembrane region" description="Helical" evidence="6">
    <location>
        <begin position="192"/>
        <end position="212"/>
    </location>
</feature>
<feature type="transmembrane region" description="Helical" evidence="6">
    <location>
        <begin position="77"/>
        <end position="98"/>
    </location>
</feature>
<evidence type="ECO:0000256" key="5">
    <source>
        <dbReference type="ARBA" id="ARBA00023136"/>
    </source>
</evidence>
<keyword evidence="4 6" id="KW-1133">Transmembrane helix</keyword>
<dbReference type="InterPro" id="IPR037185">
    <property type="entry name" value="EmrE-like"/>
</dbReference>
<evidence type="ECO:0000256" key="2">
    <source>
        <dbReference type="ARBA" id="ARBA00022475"/>
    </source>
</evidence>
<evidence type="ECO:0000256" key="4">
    <source>
        <dbReference type="ARBA" id="ARBA00022989"/>
    </source>
</evidence>
<keyword evidence="3 6" id="KW-0812">Transmembrane</keyword>
<keyword evidence="9" id="KW-1185">Reference proteome</keyword>
<keyword evidence="5 6" id="KW-0472">Membrane</keyword>
<dbReference type="PANTHER" id="PTHR32322:SF18">
    <property type="entry name" value="S-ADENOSYLMETHIONINE_S-ADENOSYLHOMOCYSTEINE TRANSPORTER"/>
    <property type="match status" value="1"/>
</dbReference>
<accession>A0A2S7TZV1</accession>
<keyword evidence="2" id="KW-1003">Cell membrane</keyword>
<dbReference type="SUPFAM" id="SSF103481">
    <property type="entry name" value="Multidrug resistance efflux transporter EmrE"/>
    <property type="match status" value="1"/>
</dbReference>
<sequence>MKRSPYFVFLPVLLCALLWGSAFPTIKMVYSHWAESGIEVNIFDRWLFAGVRFTVAGLGLLLIAKKPWAEWQATPKRWVALLAVSQTLLQYLFFYLGLSLSSGSLTALMASTGSFWWMILAPVMLGTVWPRLRQWLILVVGAMGVALAVYAPGAGAGEPLLGAICIMFATFFGAIGIIVVSKVKATMGSRAATGFALFLGGVGLCLVAVPAWEHITQLFDGYVIVVTAWLALVSALAFAVWNHLSTQYPVPLLASCRFLIPVSGVLQSLLFLPGESAGWGLIVGGMLVIGSMLVATWMKRD</sequence>
<proteinExistence type="predicted"/>
<dbReference type="Pfam" id="PF00892">
    <property type="entry name" value="EamA"/>
    <property type="match status" value="1"/>
</dbReference>
<feature type="transmembrane region" description="Helical" evidence="6">
    <location>
        <begin position="160"/>
        <end position="180"/>
    </location>
</feature>
<dbReference type="EMBL" id="MQWA01000001">
    <property type="protein sequence ID" value="PQJ28265.1"/>
    <property type="molecule type" value="Genomic_DNA"/>
</dbReference>
<evidence type="ECO:0000313" key="8">
    <source>
        <dbReference type="EMBL" id="PQJ28265.1"/>
    </source>
</evidence>
<dbReference type="RefSeq" id="WP_105042769.1">
    <property type="nucleotide sequence ID" value="NZ_MQWA01000001.1"/>
</dbReference>
<evidence type="ECO:0000256" key="1">
    <source>
        <dbReference type="ARBA" id="ARBA00004651"/>
    </source>
</evidence>
<evidence type="ECO:0000259" key="7">
    <source>
        <dbReference type="Pfam" id="PF00892"/>
    </source>
</evidence>
<feature type="transmembrane region" description="Helical" evidence="6">
    <location>
        <begin position="252"/>
        <end position="272"/>
    </location>
</feature>
<dbReference type="GO" id="GO:0005886">
    <property type="term" value="C:plasma membrane"/>
    <property type="evidence" value="ECO:0007669"/>
    <property type="project" value="UniProtKB-SubCell"/>
</dbReference>
<protein>
    <recommendedName>
        <fullName evidence="7">EamA domain-containing protein</fullName>
    </recommendedName>
</protein>
<dbReference type="PANTHER" id="PTHR32322">
    <property type="entry name" value="INNER MEMBRANE TRANSPORTER"/>
    <property type="match status" value="1"/>
</dbReference>
<dbReference type="InterPro" id="IPR000620">
    <property type="entry name" value="EamA_dom"/>
</dbReference>
<comment type="subcellular location">
    <subcellularLocation>
        <location evidence="1">Cell membrane</location>
        <topology evidence="1">Multi-pass membrane protein</topology>
    </subcellularLocation>
</comment>
<feature type="transmembrane region" description="Helical" evidence="6">
    <location>
        <begin position="218"/>
        <end position="240"/>
    </location>
</feature>
<dbReference type="AlphaFoldDB" id="A0A2S7TZV1"/>
<comment type="caution">
    <text evidence="8">The sequence shown here is derived from an EMBL/GenBank/DDBJ whole genome shotgun (WGS) entry which is preliminary data.</text>
</comment>
<feature type="transmembrane region" description="Helical" evidence="6">
    <location>
        <begin position="278"/>
        <end position="298"/>
    </location>
</feature>
<dbReference type="Proteomes" id="UP000239907">
    <property type="component" value="Unassembled WGS sequence"/>
</dbReference>
<feature type="transmembrane region" description="Helical" evidence="6">
    <location>
        <begin position="46"/>
        <end position="65"/>
    </location>
</feature>
<organism evidence="8 9">
    <name type="scientific">Rubritalea profundi</name>
    <dbReference type="NCBI Taxonomy" id="1658618"/>
    <lineage>
        <taxon>Bacteria</taxon>
        <taxon>Pseudomonadati</taxon>
        <taxon>Verrucomicrobiota</taxon>
        <taxon>Verrucomicrobiia</taxon>
        <taxon>Verrucomicrobiales</taxon>
        <taxon>Rubritaleaceae</taxon>
        <taxon>Rubritalea</taxon>
    </lineage>
</organism>
<name>A0A2S7TZV1_9BACT</name>
<dbReference type="OrthoDB" id="3190463at2"/>
<reference evidence="8 9" key="1">
    <citation type="submission" date="2016-12" db="EMBL/GenBank/DDBJ databases">
        <title>Study of bacterial adaptation to deep sea.</title>
        <authorList>
            <person name="Song J."/>
            <person name="Yoshizawa S."/>
            <person name="Kogure K."/>
        </authorList>
    </citation>
    <scope>NUCLEOTIDE SEQUENCE [LARGE SCALE GENOMIC DNA]</scope>
    <source>
        <strain evidence="8 9">SAORIC-165</strain>
    </source>
</reference>
<evidence type="ECO:0000256" key="6">
    <source>
        <dbReference type="SAM" id="Phobius"/>
    </source>
</evidence>
<dbReference type="InterPro" id="IPR050638">
    <property type="entry name" value="AA-Vitamin_Transporters"/>
</dbReference>